<sequence length="137" mass="15732">METRSRLQENTSRGGDGSERSGEASPPGDAREPTTPPTRNAPNPQVHEKPRRRQFSAPYKLKILQEADDCTQFGQLGALLRREGLYSSHLRTWRRQRDDGTLAALAPKRRGRKPKHDQPLVKENEQLLRENQRLKEK</sequence>
<dbReference type="GO" id="GO:0043565">
    <property type="term" value="F:sequence-specific DNA binding"/>
    <property type="evidence" value="ECO:0007669"/>
    <property type="project" value="InterPro"/>
</dbReference>
<organism evidence="2">
    <name type="scientific">marine sediment metagenome</name>
    <dbReference type="NCBI Taxonomy" id="412755"/>
    <lineage>
        <taxon>unclassified sequences</taxon>
        <taxon>metagenomes</taxon>
        <taxon>ecological metagenomes</taxon>
    </lineage>
</organism>
<feature type="non-terminal residue" evidence="2">
    <location>
        <position position="137"/>
    </location>
</feature>
<comment type="caution">
    <text evidence="2">The sequence shown here is derived from an EMBL/GenBank/DDBJ whole genome shotgun (WGS) entry which is preliminary data.</text>
</comment>
<evidence type="ECO:0000256" key="1">
    <source>
        <dbReference type="SAM" id="MobiDB-lite"/>
    </source>
</evidence>
<feature type="region of interest" description="Disordered" evidence="1">
    <location>
        <begin position="1"/>
        <end position="55"/>
    </location>
</feature>
<name>A0A0F8XPZ9_9ZZZZ</name>
<reference evidence="2" key="1">
    <citation type="journal article" date="2015" name="Nature">
        <title>Complex archaea that bridge the gap between prokaryotes and eukaryotes.</title>
        <authorList>
            <person name="Spang A."/>
            <person name="Saw J.H."/>
            <person name="Jorgensen S.L."/>
            <person name="Zaremba-Niedzwiedzka K."/>
            <person name="Martijn J."/>
            <person name="Lind A.E."/>
            <person name="van Eijk R."/>
            <person name="Schleper C."/>
            <person name="Guy L."/>
            <person name="Ettema T.J."/>
        </authorList>
    </citation>
    <scope>NUCLEOTIDE SEQUENCE</scope>
</reference>
<evidence type="ECO:0008006" key="3">
    <source>
        <dbReference type="Google" id="ProtNLM"/>
    </source>
</evidence>
<gene>
    <name evidence="2" type="ORF">LCGC14_2917870</name>
</gene>
<evidence type="ECO:0000313" key="2">
    <source>
        <dbReference type="EMBL" id="KKK71048.1"/>
    </source>
</evidence>
<dbReference type="SUPFAM" id="SSF48295">
    <property type="entry name" value="TrpR-like"/>
    <property type="match status" value="1"/>
</dbReference>
<feature type="region of interest" description="Disordered" evidence="1">
    <location>
        <begin position="97"/>
        <end position="137"/>
    </location>
</feature>
<proteinExistence type="predicted"/>
<feature type="compositionally biased region" description="Basic and acidic residues" evidence="1">
    <location>
        <begin position="116"/>
        <end position="137"/>
    </location>
</feature>
<dbReference type="InterPro" id="IPR010921">
    <property type="entry name" value="Trp_repressor/repl_initiator"/>
</dbReference>
<protein>
    <recommendedName>
        <fullName evidence="3">Transposase</fullName>
    </recommendedName>
</protein>
<dbReference type="EMBL" id="LAZR01057911">
    <property type="protein sequence ID" value="KKK71048.1"/>
    <property type="molecule type" value="Genomic_DNA"/>
</dbReference>
<dbReference type="AlphaFoldDB" id="A0A0F8XPZ9"/>
<accession>A0A0F8XPZ9</accession>